<evidence type="ECO:0000259" key="6">
    <source>
        <dbReference type="PROSITE" id="PS51044"/>
    </source>
</evidence>
<dbReference type="PROSITE" id="PS51044">
    <property type="entry name" value="ZF_SP_RING"/>
    <property type="match status" value="1"/>
</dbReference>
<dbReference type="InterPro" id="IPR004181">
    <property type="entry name" value="Znf_MIZ"/>
</dbReference>
<dbReference type="PANTHER" id="PTHR10782">
    <property type="entry name" value="ZINC FINGER MIZ DOMAIN-CONTAINING PROTEIN"/>
    <property type="match status" value="1"/>
</dbReference>
<feature type="compositionally biased region" description="Polar residues" evidence="5">
    <location>
        <begin position="864"/>
        <end position="873"/>
    </location>
</feature>
<dbReference type="GO" id="GO:0061665">
    <property type="term" value="F:SUMO ligase activity"/>
    <property type="evidence" value="ECO:0007669"/>
    <property type="project" value="TreeGrafter"/>
</dbReference>
<feature type="compositionally biased region" description="Polar residues" evidence="5">
    <location>
        <begin position="655"/>
        <end position="681"/>
    </location>
</feature>
<evidence type="ECO:0000256" key="2">
    <source>
        <dbReference type="ARBA" id="ARBA00022771"/>
    </source>
</evidence>
<dbReference type="PANTHER" id="PTHR10782:SF4">
    <property type="entry name" value="TONALLI, ISOFORM E"/>
    <property type="match status" value="1"/>
</dbReference>
<dbReference type="CDD" id="cd16650">
    <property type="entry name" value="SP-RING_PIAS-like"/>
    <property type="match status" value="1"/>
</dbReference>
<dbReference type="GO" id="GO:0008270">
    <property type="term" value="F:zinc ion binding"/>
    <property type="evidence" value="ECO:0007669"/>
    <property type="project" value="UniProtKB-KW"/>
</dbReference>
<feature type="compositionally biased region" description="Polar residues" evidence="5">
    <location>
        <begin position="705"/>
        <end position="718"/>
    </location>
</feature>
<proteinExistence type="predicted"/>
<dbReference type="Pfam" id="PF02891">
    <property type="entry name" value="zf-MIZ"/>
    <property type="match status" value="1"/>
</dbReference>
<comment type="caution">
    <text evidence="7">The sequence shown here is derived from an EMBL/GenBank/DDBJ whole genome shotgun (WGS) entry which is preliminary data.</text>
</comment>
<dbReference type="EMBL" id="NKXS01006363">
    <property type="protein sequence ID" value="PIN01560.1"/>
    <property type="molecule type" value="Genomic_DNA"/>
</dbReference>
<organism evidence="7 8">
    <name type="scientific">Handroanthus impetiginosus</name>
    <dbReference type="NCBI Taxonomy" id="429701"/>
    <lineage>
        <taxon>Eukaryota</taxon>
        <taxon>Viridiplantae</taxon>
        <taxon>Streptophyta</taxon>
        <taxon>Embryophyta</taxon>
        <taxon>Tracheophyta</taxon>
        <taxon>Spermatophyta</taxon>
        <taxon>Magnoliopsida</taxon>
        <taxon>eudicotyledons</taxon>
        <taxon>Gunneridae</taxon>
        <taxon>Pentapetalae</taxon>
        <taxon>asterids</taxon>
        <taxon>lamiids</taxon>
        <taxon>Lamiales</taxon>
        <taxon>Bignoniaceae</taxon>
        <taxon>Crescentiina</taxon>
        <taxon>Tabebuia alliance</taxon>
        <taxon>Handroanthus</taxon>
    </lineage>
</organism>
<keyword evidence="8" id="KW-1185">Reference proteome</keyword>
<feature type="compositionally biased region" description="Low complexity" evidence="5">
    <location>
        <begin position="639"/>
        <end position="649"/>
    </location>
</feature>
<reference evidence="8" key="1">
    <citation type="journal article" date="2018" name="Gigascience">
        <title>Genome assembly of the Pink Ipe (Handroanthus impetiginosus, Bignoniaceae), a highly valued, ecologically keystone Neotropical timber forest tree.</title>
        <authorList>
            <person name="Silva-Junior O.B."/>
            <person name="Grattapaglia D."/>
            <person name="Novaes E."/>
            <person name="Collevatti R.G."/>
        </authorList>
    </citation>
    <scope>NUCLEOTIDE SEQUENCE [LARGE SCALE GENOMIC DNA]</scope>
    <source>
        <strain evidence="8">cv. UFG-1</strain>
    </source>
</reference>
<evidence type="ECO:0000313" key="7">
    <source>
        <dbReference type="EMBL" id="PIN01560.1"/>
    </source>
</evidence>
<sequence>MAGTAVTQAPVTGRLSNGGVGSSGGGWAPNNALNGSDLNAFRISAVIDRLSIHVNGHLKTVTAEFVNLCLSLSRGIDFALANNEVPSRSQELPSLLKKVCQIKNDPPLEAAIMVLMISIKSACQSGWFSDEDSAELLNLAKEIGSKFCDASFNSEPSSSLSVISTIMSRFYPRMKMGHILAFLEIKPGFDAYLIDFQISKSLKSSPGDKIRLFVVQTDDIETSSCLVSPAKVNFMLNGKPVERRTNPYMEPGPQLPTVVTHMLKFGSNLLQAVGEFNGNYIVAVAFMRDMPIPDSSALQDYEHHVPASVDPDSEIIEGPSRISLNCPMSFRRVKTPVKGHSCKHIQCFDFDNYVDMNSRRPSWRCPHCNQHVCFTDVRIDQNMLKILKEVGANVSVITVSSDGSWSAVMESEETIQKPEDNTLNPEQDDSHQPADVLDLTQNDDAMDAVAAYETEDRKQFPNLHGGQFVTQTTVVNPHMANTNDVTQDDFWSGIHMPTFGLVSPNVRSNAQIGSFSASTSVLADSFTSPSTNAEAFHGSALVATSVPQGETSLPNTMQTQQYQIGNPAITNEYGRFPSVPRHITRTPVAIQALPARTSNSVIQQNPRNSANTIIANGLSAASHASPATPNFPATHRSNPHPVSSMSSSPLLQHPRLQQSSSFPSARSPQQNSGFQDPNQVPSMYRFSNDRDSTSPQMANLRPLQPMSQSPGLGPSSIQSPGSFLRAQNHVGVSQERSVHRTGVASTHQAQLIAAANRTVQMAVDPSRTTLSFSRNTDGRSMSSVDDQRGNIGVASQPVTRTDAYDPADMNWRPAGRMRGALSGQAYADALNQFIIRPTQQAQAARPTMNVANVAAQLQAFMATPATTNPSAGPSTRPVGSDLVPDGSSWMG</sequence>
<dbReference type="InterPro" id="IPR013083">
    <property type="entry name" value="Znf_RING/FYVE/PHD"/>
</dbReference>
<dbReference type="GO" id="GO:0000785">
    <property type="term" value="C:chromatin"/>
    <property type="evidence" value="ECO:0007669"/>
    <property type="project" value="TreeGrafter"/>
</dbReference>
<keyword evidence="1" id="KW-0479">Metal-binding</keyword>
<feature type="region of interest" description="Disordered" evidence="5">
    <location>
        <begin position="621"/>
        <end position="718"/>
    </location>
</feature>
<evidence type="ECO:0000256" key="4">
    <source>
        <dbReference type="PROSITE-ProRule" id="PRU00452"/>
    </source>
</evidence>
<protein>
    <recommendedName>
        <fullName evidence="6">SP-RING-type domain-containing protein</fullName>
    </recommendedName>
</protein>
<dbReference type="STRING" id="429701.A0A2G9G9A6"/>
<dbReference type="GO" id="GO:0016925">
    <property type="term" value="P:protein sumoylation"/>
    <property type="evidence" value="ECO:0007669"/>
    <property type="project" value="TreeGrafter"/>
</dbReference>
<keyword evidence="2 4" id="KW-0863">Zinc-finger</keyword>
<evidence type="ECO:0000256" key="5">
    <source>
        <dbReference type="SAM" id="MobiDB-lite"/>
    </source>
</evidence>
<feature type="region of interest" description="Disordered" evidence="5">
    <location>
        <begin position="864"/>
        <end position="891"/>
    </location>
</feature>
<dbReference type="Proteomes" id="UP000231279">
    <property type="component" value="Unassembled WGS sequence"/>
</dbReference>
<feature type="region of interest" description="Disordered" evidence="5">
    <location>
        <begin position="769"/>
        <end position="790"/>
    </location>
</feature>
<keyword evidence="3" id="KW-0862">Zinc</keyword>
<feature type="region of interest" description="Disordered" evidence="5">
    <location>
        <begin position="1"/>
        <end position="22"/>
    </location>
</feature>
<dbReference type="OrthoDB" id="10263264at2759"/>
<feature type="region of interest" description="Disordered" evidence="5">
    <location>
        <begin position="414"/>
        <end position="434"/>
    </location>
</feature>
<feature type="compositionally biased region" description="Polar residues" evidence="5">
    <location>
        <begin position="1"/>
        <end position="10"/>
    </location>
</feature>
<evidence type="ECO:0000256" key="1">
    <source>
        <dbReference type="ARBA" id="ARBA00022723"/>
    </source>
</evidence>
<feature type="domain" description="SP-RING-type" evidence="6">
    <location>
        <begin position="311"/>
        <end position="392"/>
    </location>
</feature>
<evidence type="ECO:0000313" key="8">
    <source>
        <dbReference type="Proteomes" id="UP000231279"/>
    </source>
</evidence>
<evidence type="ECO:0000256" key="3">
    <source>
        <dbReference type="ARBA" id="ARBA00022833"/>
    </source>
</evidence>
<accession>A0A2G9G9A6</accession>
<name>A0A2G9G9A6_9LAMI</name>
<feature type="compositionally biased region" description="Polar residues" evidence="5">
    <location>
        <begin position="769"/>
        <end position="784"/>
    </location>
</feature>
<dbReference type="Gene3D" id="3.30.40.10">
    <property type="entry name" value="Zinc/RING finger domain, C3HC4 (zinc finger)"/>
    <property type="match status" value="1"/>
</dbReference>
<dbReference type="AlphaFoldDB" id="A0A2G9G9A6"/>
<gene>
    <name evidence="7" type="ORF">CDL12_25935</name>
</gene>